<gene>
    <name evidence="2" type="ORF">SAMN05216266_101326</name>
</gene>
<feature type="transmembrane region" description="Helical" evidence="1">
    <location>
        <begin position="12"/>
        <end position="36"/>
    </location>
</feature>
<keyword evidence="1" id="KW-0812">Transmembrane</keyword>
<organism evidence="2 3">
    <name type="scientific">Amycolatopsis marina</name>
    <dbReference type="NCBI Taxonomy" id="490629"/>
    <lineage>
        <taxon>Bacteria</taxon>
        <taxon>Bacillati</taxon>
        <taxon>Actinomycetota</taxon>
        <taxon>Actinomycetes</taxon>
        <taxon>Pseudonocardiales</taxon>
        <taxon>Pseudonocardiaceae</taxon>
        <taxon>Amycolatopsis</taxon>
    </lineage>
</organism>
<dbReference type="EMBL" id="FOKG01000001">
    <property type="protein sequence ID" value="SFA77046.1"/>
    <property type="molecule type" value="Genomic_DNA"/>
</dbReference>
<accession>A0A1I0VN76</accession>
<keyword evidence="3" id="KW-1185">Reference proteome</keyword>
<dbReference type="RefSeq" id="WP_091668332.1">
    <property type="nucleotide sequence ID" value="NZ_FOKG01000001.1"/>
</dbReference>
<evidence type="ECO:0008006" key="4">
    <source>
        <dbReference type="Google" id="ProtNLM"/>
    </source>
</evidence>
<sequence length="190" mass="20557">MTSLNRPARLNRALLALIGALLLAGGVFVLFTHFGVLRVLDPADPLVPGTGAPPTWVYYVVAAGAVLLGLLALRWLLTQAARRPKTRTWELHQQPEQGSTRLDADVATGPLVAEIEAVSGVDWASASLSGERQDAVLYLVVGAERGANLGELRQRIEQDAVPRLRQALDLESLPSQVEFRLTNRAPARAR</sequence>
<protein>
    <recommendedName>
        <fullName evidence="4">Alkaline shock response membrane anchor protein AmaP</fullName>
    </recommendedName>
</protein>
<dbReference type="AlphaFoldDB" id="A0A1I0VN76"/>
<proteinExistence type="predicted"/>
<evidence type="ECO:0000313" key="2">
    <source>
        <dbReference type="EMBL" id="SFA77046.1"/>
    </source>
</evidence>
<keyword evidence="1" id="KW-1133">Transmembrane helix</keyword>
<evidence type="ECO:0000313" key="3">
    <source>
        <dbReference type="Proteomes" id="UP000243799"/>
    </source>
</evidence>
<evidence type="ECO:0000256" key="1">
    <source>
        <dbReference type="SAM" id="Phobius"/>
    </source>
</evidence>
<feature type="transmembrane region" description="Helical" evidence="1">
    <location>
        <begin position="56"/>
        <end position="77"/>
    </location>
</feature>
<dbReference type="OrthoDB" id="3363827at2"/>
<dbReference type="STRING" id="490629.SAMN05216266_101326"/>
<dbReference type="Proteomes" id="UP000243799">
    <property type="component" value="Unassembled WGS sequence"/>
</dbReference>
<name>A0A1I0VN76_9PSEU</name>
<reference evidence="3" key="1">
    <citation type="submission" date="2016-10" db="EMBL/GenBank/DDBJ databases">
        <authorList>
            <person name="Varghese N."/>
            <person name="Submissions S."/>
        </authorList>
    </citation>
    <scope>NUCLEOTIDE SEQUENCE [LARGE SCALE GENOMIC DNA]</scope>
    <source>
        <strain evidence="3">CGMCC 4.3568</strain>
    </source>
</reference>
<keyword evidence="1" id="KW-0472">Membrane</keyword>